<dbReference type="Proteomes" id="UP001311232">
    <property type="component" value="Unassembled WGS sequence"/>
</dbReference>
<comment type="caution">
    <text evidence="1">The sequence shown here is derived from an EMBL/GenBank/DDBJ whole genome shotgun (WGS) entry which is preliminary data.</text>
</comment>
<proteinExistence type="predicted"/>
<protein>
    <submittedName>
        <fullName evidence="1">Uncharacterized protein</fullName>
    </submittedName>
</protein>
<reference evidence="1 2" key="1">
    <citation type="submission" date="2021-06" db="EMBL/GenBank/DDBJ databases">
        <authorList>
            <person name="Palmer J.M."/>
        </authorList>
    </citation>
    <scope>NUCLEOTIDE SEQUENCE [LARGE SCALE GENOMIC DNA]</scope>
    <source>
        <strain evidence="1 2">MEX-2019</strain>
        <tissue evidence="1">Muscle</tissue>
    </source>
</reference>
<evidence type="ECO:0000313" key="1">
    <source>
        <dbReference type="EMBL" id="KAK5609234.1"/>
    </source>
</evidence>
<dbReference type="AlphaFoldDB" id="A0AAV9RKC7"/>
<name>A0AAV9RKC7_9TELE</name>
<sequence length="95" mass="11188">MTQHIVVDKYKDDLDREEYLQLCLLSAFWGPPPHHTRMFPPPKDLADKLQTSARDHWVQRQIDEARRYLPNDLEVLPSPLLLEQKERVAAQRQGS</sequence>
<evidence type="ECO:0000313" key="2">
    <source>
        <dbReference type="Proteomes" id="UP001311232"/>
    </source>
</evidence>
<keyword evidence="2" id="KW-1185">Reference proteome</keyword>
<gene>
    <name evidence="1" type="ORF">CRENBAI_014414</name>
</gene>
<organism evidence="1 2">
    <name type="scientific">Crenichthys baileyi</name>
    <name type="common">White River springfish</name>
    <dbReference type="NCBI Taxonomy" id="28760"/>
    <lineage>
        <taxon>Eukaryota</taxon>
        <taxon>Metazoa</taxon>
        <taxon>Chordata</taxon>
        <taxon>Craniata</taxon>
        <taxon>Vertebrata</taxon>
        <taxon>Euteleostomi</taxon>
        <taxon>Actinopterygii</taxon>
        <taxon>Neopterygii</taxon>
        <taxon>Teleostei</taxon>
        <taxon>Neoteleostei</taxon>
        <taxon>Acanthomorphata</taxon>
        <taxon>Ovalentaria</taxon>
        <taxon>Atherinomorphae</taxon>
        <taxon>Cyprinodontiformes</taxon>
        <taxon>Goodeidae</taxon>
        <taxon>Crenichthys</taxon>
    </lineage>
</organism>
<dbReference type="EMBL" id="JAHHUM010001758">
    <property type="protein sequence ID" value="KAK5609234.1"/>
    <property type="molecule type" value="Genomic_DNA"/>
</dbReference>
<accession>A0AAV9RKC7</accession>